<accession>A0A0K2TM14</accession>
<organism evidence="1">
    <name type="scientific">Lepeophtheirus salmonis</name>
    <name type="common">Salmon louse</name>
    <name type="synonym">Caligus salmonis</name>
    <dbReference type="NCBI Taxonomy" id="72036"/>
    <lineage>
        <taxon>Eukaryota</taxon>
        <taxon>Metazoa</taxon>
        <taxon>Ecdysozoa</taxon>
        <taxon>Arthropoda</taxon>
        <taxon>Crustacea</taxon>
        <taxon>Multicrustacea</taxon>
        <taxon>Hexanauplia</taxon>
        <taxon>Copepoda</taxon>
        <taxon>Siphonostomatoida</taxon>
        <taxon>Caligidae</taxon>
        <taxon>Lepeophtheirus</taxon>
    </lineage>
</organism>
<name>A0A0K2TM14_LEPSM</name>
<reference evidence="1" key="1">
    <citation type="submission" date="2014-05" db="EMBL/GenBank/DDBJ databases">
        <authorList>
            <person name="Chronopoulou M."/>
        </authorList>
    </citation>
    <scope>NUCLEOTIDE SEQUENCE</scope>
    <source>
        <tissue evidence="1">Whole organism</tissue>
    </source>
</reference>
<evidence type="ECO:0000313" key="1">
    <source>
        <dbReference type="EMBL" id="CDW26959.1"/>
    </source>
</evidence>
<dbReference type="AlphaFoldDB" id="A0A0K2TM14"/>
<protein>
    <submittedName>
        <fullName evidence="1">Uncharacterized protein</fullName>
    </submittedName>
</protein>
<sequence>MLDNEFLRIVENILTNPSCSLYLYSCLTMNLWETVSNALSKSTKIVGYLDDAHMT</sequence>
<proteinExistence type="predicted"/>
<dbReference type="EMBL" id="HACA01009598">
    <property type="protein sequence ID" value="CDW26959.1"/>
    <property type="molecule type" value="Transcribed_RNA"/>
</dbReference>